<name>A0ABY6MU68_9BURK</name>
<dbReference type="InterPro" id="IPR000709">
    <property type="entry name" value="Leu_Ile_Val-bd"/>
</dbReference>
<keyword evidence="3 5" id="KW-0732">Signal</keyword>
<dbReference type="RefSeq" id="WP_264893310.1">
    <property type="nucleotide sequence ID" value="NZ_CP110257.1"/>
</dbReference>
<organism evidence="7 8">
    <name type="scientific">Caldimonas aquatica</name>
    <dbReference type="NCBI Taxonomy" id="376175"/>
    <lineage>
        <taxon>Bacteria</taxon>
        <taxon>Pseudomonadati</taxon>
        <taxon>Pseudomonadota</taxon>
        <taxon>Betaproteobacteria</taxon>
        <taxon>Burkholderiales</taxon>
        <taxon>Sphaerotilaceae</taxon>
        <taxon>Caldimonas</taxon>
    </lineage>
</organism>
<dbReference type="PANTHER" id="PTHR47235:SF1">
    <property type="entry name" value="BLR6548 PROTEIN"/>
    <property type="match status" value="1"/>
</dbReference>
<dbReference type="CDD" id="cd06326">
    <property type="entry name" value="PBP1_ABC_ligand_binding-like"/>
    <property type="match status" value="1"/>
</dbReference>
<evidence type="ECO:0000259" key="6">
    <source>
        <dbReference type="Pfam" id="PF13458"/>
    </source>
</evidence>
<dbReference type="SUPFAM" id="SSF53822">
    <property type="entry name" value="Periplasmic binding protein-like I"/>
    <property type="match status" value="1"/>
</dbReference>
<evidence type="ECO:0000313" key="7">
    <source>
        <dbReference type="EMBL" id="UZD55556.1"/>
    </source>
</evidence>
<keyword evidence="8" id="KW-1185">Reference proteome</keyword>
<dbReference type="Gene3D" id="3.40.50.2300">
    <property type="match status" value="2"/>
</dbReference>
<proteinExistence type="inferred from homology"/>
<dbReference type="PANTHER" id="PTHR47235">
    <property type="entry name" value="BLR6548 PROTEIN"/>
    <property type="match status" value="1"/>
</dbReference>
<feature type="domain" description="Leucine-binding protein" evidence="6">
    <location>
        <begin position="31"/>
        <end position="361"/>
    </location>
</feature>
<comment type="similarity">
    <text evidence="1">Belongs to the leucine-binding protein family.</text>
</comment>
<evidence type="ECO:0000256" key="4">
    <source>
        <dbReference type="ARBA" id="ARBA00022970"/>
    </source>
</evidence>
<evidence type="ECO:0000256" key="5">
    <source>
        <dbReference type="SAM" id="SignalP"/>
    </source>
</evidence>
<evidence type="ECO:0000256" key="2">
    <source>
        <dbReference type="ARBA" id="ARBA00022448"/>
    </source>
</evidence>
<dbReference type="InterPro" id="IPR028081">
    <property type="entry name" value="Leu-bd"/>
</dbReference>
<dbReference type="Pfam" id="PF13458">
    <property type="entry name" value="Peripla_BP_6"/>
    <property type="match status" value="1"/>
</dbReference>
<dbReference type="EMBL" id="CP110257">
    <property type="protein sequence ID" value="UZD55556.1"/>
    <property type="molecule type" value="Genomic_DNA"/>
</dbReference>
<evidence type="ECO:0000313" key="8">
    <source>
        <dbReference type="Proteomes" id="UP001163266"/>
    </source>
</evidence>
<gene>
    <name evidence="7" type="ORF">OMP39_02910</name>
</gene>
<dbReference type="Proteomes" id="UP001163266">
    <property type="component" value="Chromosome"/>
</dbReference>
<protein>
    <submittedName>
        <fullName evidence="7">ABC transporter substrate-binding protein</fullName>
    </submittedName>
</protein>
<dbReference type="PRINTS" id="PR00337">
    <property type="entry name" value="LEUILEVALBP"/>
</dbReference>
<feature type="chain" id="PRO_5046368840" evidence="5">
    <location>
        <begin position="31"/>
        <end position="378"/>
    </location>
</feature>
<feature type="signal peptide" evidence="5">
    <location>
        <begin position="1"/>
        <end position="30"/>
    </location>
</feature>
<evidence type="ECO:0000256" key="3">
    <source>
        <dbReference type="ARBA" id="ARBA00022729"/>
    </source>
</evidence>
<dbReference type="InterPro" id="IPR028082">
    <property type="entry name" value="Peripla_BP_I"/>
</dbReference>
<keyword evidence="2" id="KW-0813">Transport</keyword>
<accession>A0ABY6MU68</accession>
<sequence>MTPLASAPRRVAAGLALACALLLSVAPAAAQIRVGQPSGFTGPVAAGVKENTEGARLYLDAVNARGGVHGQKVELVSVDDKFDPKLTAELGRKLIVEQGVIALFLNRGTPHSQALMPLLKEYQIPLVAPSTGAMLLHQPVHPYIFNVRAPYQREAEKAVQHLASIGLTRIGILQVDDSFGTDAATGALRGFERTQLKPLFHEKFDRANPDIAKLAAATKQHEAQAVIFIGSAAAVSDGTRAIRAAGSRAQIVTLSNNASGGFIKQMGEHARGTIVTQVFPSERSLAAPIVKEAADLARAQGIAEVTPAMLEGYAAAKVLVEGLRRAGPNPTPAKLIQALESLRKVDIGGLEVSFSPTDHSGLGYADLSIIDENGKFRR</sequence>
<evidence type="ECO:0000256" key="1">
    <source>
        <dbReference type="ARBA" id="ARBA00010062"/>
    </source>
</evidence>
<keyword evidence="4" id="KW-0029">Amino-acid transport</keyword>
<reference evidence="7" key="1">
    <citation type="submission" date="2022-10" db="EMBL/GenBank/DDBJ databases">
        <title>Complete genome sequence of Schlegelella aquatica LMG 23380.</title>
        <authorList>
            <person name="Musilova J."/>
            <person name="Kourilova X."/>
            <person name="Bezdicek M."/>
            <person name="Hermankova K."/>
            <person name="Obruca S."/>
            <person name="Sedlar K."/>
        </authorList>
    </citation>
    <scope>NUCLEOTIDE SEQUENCE</scope>
    <source>
        <strain evidence="7">LMG 23380</strain>
    </source>
</reference>